<dbReference type="InterPro" id="IPR016047">
    <property type="entry name" value="M23ase_b-sheet_dom"/>
</dbReference>
<evidence type="ECO:0000259" key="4">
    <source>
        <dbReference type="Pfam" id="PF01551"/>
    </source>
</evidence>
<accession>A0A1S6IYV5</accession>
<feature type="compositionally biased region" description="Basic and acidic residues" evidence="2">
    <location>
        <begin position="280"/>
        <end position="300"/>
    </location>
</feature>
<dbReference type="InterPro" id="IPR011055">
    <property type="entry name" value="Dup_hybrid_motif"/>
</dbReference>
<dbReference type="SUPFAM" id="SSF51261">
    <property type="entry name" value="Duplicated hybrid motif"/>
    <property type="match status" value="1"/>
</dbReference>
<feature type="region of interest" description="Disordered" evidence="2">
    <location>
        <begin position="264"/>
        <end position="300"/>
    </location>
</feature>
<name>A0A1S6IYV5_9FIRM</name>
<reference evidence="5 6" key="1">
    <citation type="journal article" date="2016" name="Int. J. Syst. Evol. Microbiol.">
        <title>Desulfotomaculum ferrireducens sp. nov., a moderately thermophilic sulfate-reducing and dissimilatory Fe(III)-reducing bacterium isolated from compost.</title>
        <authorList>
            <person name="Yang G."/>
            <person name="Guo J."/>
            <person name="Zhuang L."/>
            <person name="Yuan Y."/>
            <person name="Zhou S."/>
        </authorList>
    </citation>
    <scope>NUCLEOTIDE SEQUENCE [LARGE SCALE GENOMIC DNA]</scope>
    <source>
        <strain evidence="5 6">GSS09</strain>
    </source>
</reference>
<evidence type="ECO:0000256" key="3">
    <source>
        <dbReference type="SAM" id="Phobius"/>
    </source>
</evidence>
<dbReference type="RefSeq" id="WP_077714997.1">
    <property type="nucleotide sequence ID" value="NZ_CP019698.1"/>
</dbReference>
<keyword evidence="3" id="KW-0472">Membrane</keyword>
<evidence type="ECO:0000313" key="5">
    <source>
        <dbReference type="EMBL" id="AQS59955.1"/>
    </source>
</evidence>
<gene>
    <name evidence="5" type="ORF">B0537_13235</name>
</gene>
<keyword evidence="3" id="KW-0812">Transmembrane</keyword>
<dbReference type="Proteomes" id="UP000189464">
    <property type="component" value="Chromosome"/>
</dbReference>
<dbReference type="PANTHER" id="PTHR21666">
    <property type="entry name" value="PEPTIDASE-RELATED"/>
    <property type="match status" value="1"/>
</dbReference>
<dbReference type="KEGG" id="dfg:B0537_13235"/>
<dbReference type="CDD" id="cd12797">
    <property type="entry name" value="M23_peptidase"/>
    <property type="match status" value="1"/>
</dbReference>
<proteinExistence type="predicted"/>
<evidence type="ECO:0000256" key="1">
    <source>
        <dbReference type="ARBA" id="ARBA00022729"/>
    </source>
</evidence>
<dbReference type="GO" id="GO:0004222">
    <property type="term" value="F:metalloendopeptidase activity"/>
    <property type="evidence" value="ECO:0007669"/>
    <property type="project" value="TreeGrafter"/>
</dbReference>
<keyword evidence="3" id="KW-1133">Transmembrane helix</keyword>
<dbReference type="Gene3D" id="2.70.70.10">
    <property type="entry name" value="Glucose Permease (Domain IIA)"/>
    <property type="match status" value="1"/>
</dbReference>
<dbReference type="AlphaFoldDB" id="A0A1S6IYV5"/>
<organism evidence="5 6">
    <name type="scientific">Desulforamulus ferrireducens</name>
    <dbReference type="NCBI Taxonomy" id="1833852"/>
    <lineage>
        <taxon>Bacteria</taxon>
        <taxon>Bacillati</taxon>
        <taxon>Bacillota</taxon>
        <taxon>Clostridia</taxon>
        <taxon>Eubacteriales</taxon>
        <taxon>Peptococcaceae</taxon>
        <taxon>Desulforamulus</taxon>
    </lineage>
</organism>
<feature type="transmembrane region" description="Helical" evidence="3">
    <location>
        <begin position="55"/>
        <end position="72"/>
    </location>
</feature>
<sequence>MKIGRFSFDRFRKKRKDSLSNYYGSNFGSKDDWTSRYYSDNYWKRGKSRSKGLKTFYRIVAALGILAVLLVLKESTHPWSQQAREGLKVALTTEWDVTPALDKVVQIGLQTINMDWSMFNDLSNPTLPAMTTPGDSWAIPVSGKVVQEFGWSKSPIDNLERFNPGIDISAAAGAEVKAVQPGKVTRIGHDRTYGEFVLVEHRQGEYALYAGLTDISVMEGHQIQAGEVIGKVAEQDIGDPVLHFEVRENDKLIDPLKKINLNSVETDPAKEVETTTPAGDSKDQKAEVITKDKIQDQEKE</sequence>
<feature type="domain" description="M23ase beta-sheet core" evidence="4">
    <location>
        <begin position="162"/>
        <end position="255"/>
    </location>
</feature>
<dbReference type="STRING" id="1833852.B0537_13235"/>
<protein>
    <submittedName>
        <fullName evidence="5">Peptidase M23</fullName>
    </submittedName>
</protein>
<evidence type="ECO:0000313" key="6">
    <source>
        <dbReference type="Proteomes" id="UP000189464"/>
    </source>
</evidence>
<dbReference type="InterPro" id="IPR050570">
    <property type="entry name" value="Cell_wall_metabolism_enzyme"/>
</dbReference>
<dbReference type="EMBL" id="CP019698">
    <property type="protein sequence ID" value="AQS59955.1"/>
    <property type="molecule type" value="Genomic_DNA"/>
</dbReference>
<dbReference type="OrthoDB" id="9814460at2"/>
<dbReference type="Pfam" id="PF01551">
    <property type="entry name" value="Peptidase_M23"/>
    <property type="match status" value="1"/>
</dbReference>
<keyword evidence="6" id="KW-1185">Reference proteome</keyword>
<keyword evidence="1" id="KW-0732">Signal</keyword>
<evidence type="ECO:0000256" key="2">
    <source>
        <dbReference type="SAM" id="MobiDB-lite"/>
    </source>
</evidence>
<dbReference type="PANTHER" id="PTHR21666:SF289">
    <property type="entry name" value="L-ALA--D-GLU ENDOPEPTIDASE"/>
    <property type="match status" value="1"/>
</dbReference>